<reference evidence="1" key="1">
    <citation type="submission" date="2020-05" db="EMBL/GenBank/DDBJ databases">
        <authorList>
            <person name="Chiriac C."/>
            <person name="Salcher M."/>
            <person name="Ghai R."/>
            <person name="Kavagutti S V."/>
        </authorList>
    </citation>
    <scope>NUCLEOTIDE SEQUENCE</scope>
</reference>
<evidence type="ECO:0000313" key="1">
    <source>
        <dbReference type="EMBL" id="CAB5220734.1"/>
    </source>
</evidence>
<accession>A0A6J7WX95</accession>
<protein>
    <submittedName>
        <fullName evidence="1">Uncharacterized protein</fullName>
    </submittedName>
</protein>
<proteinExistence type="predicted"/>
<sequence length="89" mass="10143">MKQHRPDNRMERGEYLSRTREFAARGQALPQTKLLALDIVSIRSAARQRENLRQHIRDTLSNAALAKAHGVHERTIEKVLAYETGSHVA</sequence>
<organism evidence="1">
    <name type="scientific">uncultured Caudovirales phage</name>
    <dbReference type="NCBI Taxonomy" id="2100421"/>
    <lineage>
        <taxon>Viruses</taxon>
        <taxon>Duplodnaviria</taxon>
        <taxon>Heunggongvirae</taxon>
        <taxon>Uroviricota</taxon>
        <taxon>Caudoviricetes</taxon>
        <taxon>Peduoviridae</taxon>
        <taxon>Maltschvirus</taxon>
        <taxon>Maltschvirus maltsch</taxon>
    </lineage>
</organism>
<name>A0A6J7WX95_9CAUD</name>
<gene>
    <name evidence="1" type="ORF">UFOVP241_24</name>
</gene>
<dbReference type="EMBL" id="LR798286">
    <property type="protein sequence ID" value="CAB5220734.1"/>
    <property type="molecule type" value="Genomic_DNA"/>
</dbReference>